<feature type="transmembrane region" description="Helical" evidence="2">
    <location>
        <begin position="12"/>
        <end position="37"/>
    </location>
</feature>
<evidence type="ECO:0000256" key="1">
    <source>
        <dbReference type="SAM" id="Coils"/>
    </source>
</evidence>
<evidence type="ECO:0000256" key="2">
    <source>
        <dbReference type="SAM" id="Phobius"/>
    </source>
</evidence>
<keyword evidence="1" id="KW-0175">Coiled coil</keyword>
<dbReference type="EMBL" id="FNXF01000001">
    <property type="protein sequence ID" value="SEH54910.1"/>
    <property type="molecule type" value="Genomic_DNA"/>
</dbReference>
<gene>
    <name evidence="3" type="ORF">SAMN05660691_00044</name>
</gene>
<sequence>MRQSKRRIKRPPVEIFTLSFLDIISCAFGAVVLLVLLAKNGESDTELGPDNLSTMVEQVLAAQLNVELLKGAVSDKQQQLAAAQARSASVTEQLKSLESSIPRAQQTLQQLQDQASSLRNELRQATAMLNVPKSTDKPSDEVGGIPTDADYVVFVIDNSGSMVAGNKWQQVINVVNDILVNHPQMKGFQVIAADGTFLYPGQEGQWLSDSTSMRQRAMDRMKRFTGGGSAPEVGILRALDLYSKTKGKVSLYVFGDDYRSSSLDAIVGTITSKNADPAGNPRFRIHGIGFYRPAGGDAAQFAAFMQAVAKRNRGAFVGLAF</sequence>
<feature type="coiled-coil region" evidence="1">
    <location>
        <begin position="66"/>
        <end position="128"/>
    </location>
</feature>
<dbReference type="AlphaFoldDB" id="A0A1H6IZH7"/>
<keyword evidence="2" id="KW-1133">Transmembrane helix</keyword>
<protein>
    <recommendedName>
        <fullName evidence="5">von Willebrand factor type A domain-containing protein</fullName>
    </recommendedName>
</protein>
<evidence type="ECO:0000313" key="4">
    <source>
        <dbReference type="Proteomes" id="UP000199371"/>
    </source>
</evidence>
<dbReference type="InterPro" id="IPR036465">
    <property type="entry name" value="vWFA_dom_sf"/>
</dbReference>
<organism evidence="3 4">
    <name type="scientific">Rheinheimera pacifica</name>
    <dbReference type="NCBI Taxonomy" id="173990"/>
    <lineage>
        <taxon>Bacteria</taxon>
        <taxon>Pseudomonadati</taxon>
        <taxon>Pseudomonadota</taxon>
        <taxon>Gammaproteobacteria</taxon>
        <taxon>Chromatiales</taxon>
        <taxon>Chromatiaceae</taxon>
        <taxon>Rheinheimera</taxon>
    </lineage>
</organism>
<keyword evidence="4" id="KW-1185">Reference proteome</keyword>
<accession>A0A1H6IZH7</accession>
<dbReference type="Gene3D" id="3.40.50.410">
    <property type="entry name" value="von Willebrand factor, type A domain"/>
    <property type="match status" value="1"/>
</dbReference>
<dbReference type="STRING" id="173990.SAMN05660691_00044"/>
<dbReference type="OrthoDB" id="5489581at2"/>
<evidence type="ECO:0008006" key="5">
    <source>
        <dbReference type="Google" id="ProtNLM"/>
    </source>
</evidence>
<reference evidence="4" key="1">
    <citation type="submission" date="2016-10" db="EMBL/GenBank/DDBJ databases">
        <authorList>
            <person name="Varghese N."/>
            <person name="Submissions S."/>
        </authorList>
    </citation>
    <scope>NUCLEOTIDE SEQUENCE [LARGE SCALE GENOMIC DNA]</scope>
    <source>
        <strain evidence="4">DSM 17616</strain>
    </source>
</reference>
<keyword evidence="2" id="KW-0812">Transmembrane</keyword>
<name>A0A1H6IZH7_9GAMM</name>
<proteinExistence type="predicted"/>
<dbReference type="Proteomes" id="UP000199371">
    <property type="component" value="Unassembled WGS sequence"/>
</dbReference>
<keyword evidence="2" id="KW-0472">Membrane</keyword>
<dbReference type="SUPFAM" id="SSF53300">
    <property type="entry name" value="vWA-like"/>
    <property type="match status" value="1"/>
</dbReference>
<evidence type="ECO:0000313" key="3">
    <source>
        <dbReference type="EMBL" id="SEH54910.1"/>
    </source>
</evidence>
<dbReference type="RefSeq" id="WP_092788957.1">
    <property type="nucleotide sequence ID" value="NZ_FNXF01000001.1"/>
</dbReference>